<dbReference type="EMBL" id="AMFJ01036149">
    <property type="protein sequence ID" value="EKD24971.1"/>
    <property type="molecule type" value="Genomic_DNA"/>
</dbReference>
<evidence type="ECO:0000313" key="2">
    <source>
        <dbReference type="EMBL" id="EKD24971.1"/>
    </source>
</evidence>
<comment type="caution">
    <text evidence="2">The sequence shown here is derived from an EMBL/GenBank/DDBJ whole genome shotgun (WGS) entry which is preliminary data.</text>
</comment>
<gene>
    <name evidence="2" type="ORF">ACD_80C00142G0013</name>
</gene>
<keyword evidence="1" id="KW-0472">Membrane</keyword>
<keyword evidence="1" id="KW-0812">Transmembrane</keyword>
<accession>K1XIB1</accession>
<proteinExistence type="predicted"/>
<organism evidence="2">
    <name type="scientific">uncultured bacterium</name>
    <name type="common">gcode 4</name>
    <dbReference type="NCBI Taxonomy" id="1234023"/>
    <lineage>
        <taxon>Bacteria</taxon>
        <taxon>environmental samples</taxon>
    </lineage>
</organism>
<sequence>MGTGISETIWFISQINAFYDSSWNKLIWAISIAFAVIGIIVPLLIQWYQGSNLKRIEREADVRLKNSLSESEESLRKDFDVINQDLKRELREGIENRLDKKIQDYDDKLKKLESQSIAAIFHLQGNTQRGVLAISDYISAANNYIECKDNMNLQTMLTSIKKILPQLSIQDLEYLEDHWKDIKKMVDKLEKYDTVSFYTTIIQEIKALIKTVSKKEVSIQKILPLNPTDK</sequence>
<name>K1XIB1_9BACT</name>
<reference evidence="2" key="1">
    <citation type="journal article" date="2012" name="Science">
        <title>Fermentation, hydrogen, and sulfur metabolism in multiple uncultivated bacterial phyla.</title>
        <authorList>
            <person name="Wrighton K.C."/>
            <person name="Thomas B.C."/>
            <person name="Sharon I."/>
            <person name="Miller C.S."/>
            <person name="Castelle C.J."/>
            <person name="VerBerkmoes N.C."/>
            <person name="Wilkins M.J."/>
            <person name="Hettich R.L."/>
            <person name="Lipton M.S."/>
            <person name="Williams K.H."/>
            <person name="Long P.E."/>
            <person name="Banfield J.F."/>
        </authorList>
    </citation>
    <scope>NUCLEOTIDE SEQUENCE [LARGE SCALE GENOMIC DNA]</scope>
</reference>
<dbReference type="AlphaFoldDB" id="K1XIB1"/>
<protein>
    <submittedName>
        <fullName evidence="2">Uncharacterized protein</fullName>
    </submittedName>
</protein>
<feature type="transmembrane region" description="Helical" evidence="1">
    <location>
        <begin position="26"/>
        <end position="48"/>
    </location>
</feature>
<evidence type="ECO:0000256" key="1">
    <source>
        <dbReference type="SAM" id="Phobius"/>
    </source>
</evidence>
<keyword evidence="1" id="KW-1133">Transmembrane helix</keyword>